<dbReference type="Proteomes" id="UP001597560">
    <property type="component" value="Unassembled WGS sequence"/>
</dbReference>
<dbReference type="PANTHER" id="PTHR45825">
    <property type="entry name" value="GRANULE-BOUND STARCH SYNTHASE 1, CHLOROPLASTIC/AMYLOPLASTIC"/>
    <property type="match status" value="1"/>
</dbReference>
<dbReference type="EMBL" id="JBHUPA010000007">
    <property type="protein sequence ID" value="MFD2963269.1"/>
    <property type="molecule type" value="Genomic_DNA"/>
</dbReference>
<name>A0ABW6B4Y0_9SPHI</name>
<organism evidence="11 12">
    <name type="scientific">Olivibacter jilunii</name>
    <dbReference type="NCBI Taxonomy" id="985016"/>
    <lineage>
        <taxon>Bacteria</taxon>
        <taxon>Pseudomonadati</taxon>
        <taxon>Bacteroidota</taxon>
        <taxon>Sphingobacteriia</taxon>
        <taxon>Sphingobacteriales</taxon>
        <taxon>Sphingobacteriaceae</taxon>
        <taxon>Olivibacter</taxon>
    </lineage>
</organism>
<comment type="caution">
    <text evidence="11">The sequence shown here is derived from an EMBL/GenBank/DDBJ whole genome shotgun (WGS) entry which is preliminary data.</text>
</comment>
<dbReference type="NCBIfam" id="TIGR02095">
    <property type="entry name" value="glgA"/>
    <property type="match status" value="1"/>
</dbReference>
<dbReference type="InterPro" id="IPR011835">
    <property type="entry name" value="GS/SS"/>
</dbReference>
<evidence type="ECO:0000256" key="5">
    <source>
        <dbReference type="ARBA" id="ARBA00022676"/>
    </source>
</evidence>
<evidence type="ECO:0000256" key="8">
    <source>
        <dbReference type="HAMAP-Rule" id="MF_00484"/>
    </source>
</evidence>
<reference evidence="12" key="1">
    <citation type="journal article" date="2019" name="Int. J. Syst. Evol. Microbiol.">
        <title>The Global Catalogue of Microorganisms (GCM) 10K type strain sequencing project: providing services to taxonomists for standard genome sequencing and annotation.</title>
        <authorList>
            <consortium name="The Broad Institute Genomics Platform"/>
            <consortium name="The Broad Institute Genome Sequencing Center for Infectious Disease"/>
            <person name="Wu L."/>
            <person name="Ma J."/>
        </authorList>
    </citation>
    <scope>NUCLEOTIDE SEQUENCE [LARGE SCALE GENOMIC DNA]</scope>
    <source>
        <strain evidence="12">KCTC 23098</strain>
    </source>
</reference>
<protein>
    <recommendedName>
        <fullName evidence="8">Glycogen synthase</fullName>
        <ecNumber evidence="8">2.4.1.21</ecNumber>
    </recommendedName>
    <alternativeName>
        <fullName evidence="8">Starch [bacterial glycogen] synthase</fullName>
    </alternativeName>
</protein>
<comment type="function">
    <text evidence="2 8">Synthesizes alpha-1,4-glucan chains using ADP-glucose.</text>
</comment>
<evidence type="ECO:0000259" key="9">
    <source>
        <dbReference type="Pfam" id="PF00534"/>
    </source>
</evidence>
<dbReference type="Gene3D" id="3.40.50.2000">
    <property type="entry name" value="Glycogen Phosphorylase B"/>
    <property type="match status" value="2"/>
</dbReference>
<sequence length="473" mass="53246">MRVIHFAAECYPVAKVGGLADVLGSLPKYQRKAGIESSVVMPFYNKTFVQNNEFEVLHEGSIQQGNSSYHYSVLRERSNLLGFELILIKIPGLLDREEVYSYPDESEQFLAFQHAALDWLCATYQRPDIIHCHDHHAGLIPFYIENVDQFNLLKGVPTVATVHNGQYQGWLSWNSASLMPTFDTWRWGLLDWNGLINPLAALIKCCWAYTTVSEGYLHELYVRANGLEGLFEGERTKSYGIVNGIDTEVWDTATDPMLENNFSPAAVKKGKGSNKSILCDTYGMDASLPLFVFIGRFALEKGADLLASVLVSVLERFEGEVNFFVLGSGDKGIEASLLKIREQFSQHLALFIGYNEELAHQVYAGADFLLMPSRVEPCGLNQLYAMRYGTVPVVHATGGLKDTVVDIDREGYGVLFNDISVNGVCEGIERALHFWRQTDQKQQTALRKKLMKLDFSWEKSAAKYTDLYKKLIN</sequence>
<keyword evidence="12" id="KW-1185">Reference proteome</keyword>
<feature type="domain" description="Glycosyl transferase family 1" evidence="9">
    <location>
        <begin position="289"/>
        <end position="435"/>
    </location>
</feature>
<dbReference type="CDD" id="cd03791">
    <property type="entry name" value="GT5_Glycogen_synthase_DULL1-like"/>
    <property type="match status" value="1"/>
</dbReference>
<feature type="domain" description="Starch synthase catalytic" evidence="10">
    <location>
        <begin position="2"/>
        <end position="231"/>
    </location>
</feature>
<comment type="pathway">
    <text evidence="3 8">Glycan biosynthesis; glycogen biosynthesis.</text>
</comment>
<dbReference type="HAMAP" id="MF_00484">
    <property type="entry name" value="Glycogen_synth"/>
    <property type="match status" value="1"/>
</dbReference>
<keyword evidence="6 8" id="KW-0808">Transferase</keyword>
<evidence type="ECO:0000256" key="6">
    <source>
        <dbReference type="ARBA" id="ARBA00022679"/>
    </source>
</evidence>
<dbReference type="PANTHER" id="PTHR45825:SF11">
    <property type="entry name" value="ALPHA AMYLASE DOMAIN-CONTAINING PROTEIN"/>
    <property type="match status" value="1"/>
</dbReference>
<comment type="catalytic activity">
    <reaction evidence="1 8">
        <text>[(1-&gt;4)-alpha-D-glucosyl](n) + ADP-alpha-D-glucose = [(1-&gt;4)-alpha-D-glucosyl](n+1) + ADP + H(+)</text>
        <dbReference type="Rhea" id="RHEA:18189"/>
        <dbReference type="Rhea" id="RHEA-COMP:9584"/>
        <dbReference type="Rhea" id="RHEA-COMP:9587"/>
        <dbReference type="ChEBI" id="CHEBI:15378"/>
        <dbReference type="ChEBI" id="CHEBI:15444"/>
        <dbReference type="ChEBI" id="CHEBI:57498"/>
        <dbReference type="ChEBI" id="CHEBI:456216"/>
        <dbReference type="EC" id="2.4.1.21"/>
    </reaction>
</comment>
<dbReference type="Pfam" id="PF08323">
    <property type="entry name" value="Glyco_transf_5"/>
    <property type="match status" value="1"/>
</dbReference>
<dbReference type="Pfam" id="PF00534">
    <property type="entry name" value="Glycos_transf_1"/>
    <property type="match status" value="1"/>
</dbReference>
<accession>A0ABW6B4Y0</accession>
<evidence type="ECO:0000259" key="10">
    <source>
        <dbReference type="Pfam" id="PF08323"/>
    </source>
</evidence>
<dbReference type="InterPro" id="IPR001296">
    <property type="entry name" value="Glyco_trans_1"/>
</dbReference>
<proteinExistence type="inferred from homology"/>
<dbReference type="SUPFAM" id="SSF53756">
    <property type="entry name" value="UDP-Glycosyltransferase/glycogen phosphorylase"/>
    <property type="match status" value="1"/>
</dbReference>
<feature type="binding site" evidence="8">
    <location>
        <position position="15"/>
    </location>
    <ligand>
        <name>ADP-alpha-D-glucose</name>
        <dbReference type="ChEBI" id="CHEBI:57498"/>
    </ligand>
</feature>
<comment type="similarity">
    <text evidence="4 8">Belongs to the glycosyltransferase 1 family. Bacterial/plant glycogen synthase subfamily.</text>
</comment>
<gene>
    <name evidence="8" type="primary">glgA</name>
    <name evidence="11" type="ORF">ACFS6J_15815</name>
</gene>
<keyword evidence="5 8" id="KW-0328">Glycosyltransferase</keyword>
<dbReference type="InterPro" id="IPR013534">
    <property type="entry name" value="Starch_synth_cat_dom"/>
</dbReference>
<evidence type="ECO:0000256" key="2">
    <source>
        <dbReference type="ARBA" id="ARBA00002764"/>
    </source>
</evidence>
<dbReference type="RefSeq" id="WP_377611500.1">
    <property type="nucleotide sequence ID" value="NZ_JBHUPA010000007.1"/>
</dbReference>
<evidence type="ECO:0000313" key="12">
    <source>
        <dbReference type="Proteomes" id="UP001597560"/>
    </source>
</evidence>
<dbReference type="GO" id="GO:0009011">
    <property type="term" value="F:alpha-1,4-glucan glucosyltransferase (ADP-glucose donor) activity"/>
    <property type="evidence" value="ECO:0007669"/>
    <property type="project" value="UniProtKB-EC"/>
</dbReference>
<evidence type="ECO:0000256" key="4">
    <source>
        <dbReference type="ARBA" id="ARBA00010281"/>
    </source>
</evidence>
<keyword evidence="7 8" id="KW-0320">Glycogen biosynthesis</keyword>
<evidence type="ECO:0000256" key="1">
    <source>
        <dbReference type="ARBA" id="ARBA00001478"/>
    </source>
</evidence>
<dbReference type="EC" id="2.4.1.21" evidence="8"/>
<evidence type="ECO:0000313" key="11">
    <source>
        <dbReference type="EMBL" id="MFD2963269.1"/>
    </source>
</evidence>
<evidence type="ECO:0000256" key="3">
    <source>
        <dbReference type="ARBA" id="ARBA00004964"/>
    </source>
</evidence>
<evidence type="ECO:0000256" key="7">
    <source>
        <dbReference type="ARBA" id="ARBA00023056"/>
    </source>
</evidence>